<reference evidence="2" key="1">
    <citation type="journal article" date="2022" name="Mol. Ecol. Resour.">
        <title>The genomes of chicory, endive, great burdock and yacon provide insights into Asteraceae palaeo-polyploidization history and plant inulin production.</title>
        <authorList>
            <person name="Fan W."/>
            <person name="Wang S."/>
            <person name="Wang H."/>
            <person name="Wang A."/>
            <person name="Jiang F."/>
            <person name="Liu H."/>
            <person name="Zhao H."/>
            <person name="Xu D."/>
            <person name="Zhang Y."/>
        </authorList>
    </citation>
    <scope>NUCLEOTIDE SEQUENCE [LARGE SCALE GENOMIC DNA]</scope>
    <source>
        <strain evidence="2">cv. Punajuju</strain>
    </source>
</reference>
<dbReference type="EMBL" id="CM042010">
    <property type="protein sequence ID" value="KAI3780330.1"/>
    <property type="molecule type" value="Genomic_DNA"/>
</dbReference>
<organism evidence="1 2">
    <name type="scientific">Cichorium intybus</name>
    <name type="common">Chicory</name>
    <dbReference type="NCBI Taxonomy" id="13427"/>
    <lineage>
        <taxon>Eukaryota</taxon>
        <taxon>Viridiplantae</taxon>
        <taxon>Streptophyta</taxon>
        <taxon>Embryophyta</taxon>
        <taxon>Tracheophyta</taxon>
        <taxon>Spermatophyta</taxon>
        <taxon>Magnoliopsida</taxon>
        <taxon>eudicotyledons</taxon>
        <taxon>Gunneridae</taxon>
        <taxon>Pentapetalae</taxon>
        <taxon>asterids</taxon>
        <taxon>campanulids</taxon>
        <taxon>Asterales</taxon>
        <taxon>Asteraceae</taxon>
        <taxon>Cichorioideae</taxon>
        <taxon>Cichorieae</taxon>
        <taxon>Cichoriinae</taxon>
        <taxon>Cichorium</taxon>
    </lineage>
</organism>
<comment type="caution">
    <text evidence="1">The sequence shown here is derived from an EMBL/GenBank/DDBJ whole genome shotgun (WGS) entry which is preliminary data.</text>
</comment>
<keyword evidence="2" id="KW-1185">Reference proteome</keyword>
<name>A0ACB9GAA0_CICIN</name>
<sequence length="135" mass="15300">MGTPQELETFLPFGEVAYAFRLGFFRYWHRHGLCCFNFVQHSCDGGAGDVRAGRHGFSSDTEHVTAVATCDPPSTITRMATAYTTMHVADFIFQYFNSKTLTTLREEDCYGEFDVYCLKLDEIANILSLNPYTKP</sequence>
<evidence type="ECO:0000313" key="2">
    <source>
        <dbReference type="Proteomes" id="UP001055811"/>
    </source>
</evidence>
<dbReference type="Proteomes" id="UP001055811">
    <property type="component" value="Linkage Group LG02"/>
</dbReference>
<gene>
    <name evidence="1" type="ORF">L2E82_10308</name>
</gene>
<protein>
    <submittedName>
        <fullName evidence="1">Uncharacterized protein</fullName>
    </submittedName>
</protein>
<accession>A0ACB9GAA0</accession>
<reference evidence="1 2" key="2">
    <citation type="journal article" date="2022" name="Mol. Ecol. Resour.">
        <title>The genomes of chicory, endive, great burdock and yacon provide insights into Asteraceae paleo-polyploidization history and plant inulin production.</title>
        <authorList>
            <person name="Fan W."/>
            <person name="Wang S."/>
            <person name="Wang H."/>
            <person name="Wang A."/>
            <person name="Jiang F."/>
            <person name="Liu H."/>
            <person name="Zhao H."/>
            <person name="Xu D."/>
            <person name="Zhang Y."/>
        </authorList>
    </citation>
    <scope>NUCLEOTIDE SEQUENCE [LARGE SCALE GENOMIC DNA]</scope>
    <source>
        <strain evidence="2">cv. Punajuju</strain>
        <tissue evidence="1">Leaves</tissue>
    </source>
</reference>
<proteinExistence type="predicted"/>
<evidence type="ECO:0000313" key="1">
    <source>
        <dbReference type="EMBL" id="KAI3780330.1"/>
    </source>
</evidence>